<evidence type="ECO:0000313" key="1">
    <source>
        <dbReference type="EMBL" id="KAF7298850.1"/>
    </source>
</evidence>
<organism evidence="1 2">
    <name type="scientific">Mycena indigotica</name>
    <dbReference type="NCBI Taxonomy" id="2126181"/>
    <lineage>
        <taxon>Eukaryota</taxon>
        <taxon>Fungi</taxon>
        <taxon>Dikarya</taxon>
        <taxon>Basidiomycota</taxon>
        <taxon>Agaricomycotina</taxon>
        <taxon>Agaricomycetes</taxon>
        <taxon>Agaricomycetidae</taxon>
        <taxon>Agaricales</taxon>
        <taxon>Marasmiineae</taxon>
        <taxon>Mycenaceae</taxon>
        <taxon>Mycena</taxon>
    </lineage>
</organism>
<name>A0A8H6SFW7_9AGAR</name>
<comment type="caution">
    <text evidence="1">The sequence shown here is derived from an EMBL/GenBank/DDBJ whole genome shotgun (WGS) entry which is preliminary data.</text>
</comment>
<dbReference type="EMBL" id="JACAZF010000007">
    <property type="protein sequence ID" value="KAF7298850.1"/>
    <property type="molecule type" value="Genomic_DNA"/>
</dbReference>
<protein>
    <submittedName>
        <fullName evidence="1">Uncharacterized protein</fullName>
    </submittedName>
</protein>
<reference evidence="1" key="1">
    <citation type="submission" date="2020-05" db="EMBL/GenBank/DDBJ databases">
        <title>Mycena genomes resolve the evolution of fungal bioluminescence.</title>
        <authorList>
            <person name="Tsai I.J."/>
        </authorList>
    </citation>
    <scope>NUCLEOTIDE SEQUENCE</scope>
    <source>
        <strain evidence="1">171206Taipei</strain>
    </source>
</reference>
<sequence>MDDGHGEWAGMVFFTLTRWCGVPWTNLIQKKYNTQENKFLVGRTLEALHDMGVEFTTGVITGSTLRHVLLDLQDPALTSETRRTGHARCYIVGFGDATMHHCKRMIPVVPHLPLLSISEFGCEELRNFCCYLYRENPPTDTNAYKLVEWHLAYAEKYGHYHNSMVLMVQRKLLFPDQLPIYPGISIAFEDGDETYPAVKVSDSTGATLDVTQPLSLEAEFLQRILFRSPSVP</sequence>
<dbReference type="Proteomes" id="UP000636479">
    <property type="component" value="Unassembled WGS sequence"/>
</dbReference>
<evidence type="ECO:0000313" key="2">
    <source>
        <dbReference type="Proteomes" id="UP000636479"/>
    </source>
</evidence>
<dbReference type="RefSeq" id="XP_037218238.1">
    <property type="nucleotide sequence ID" value="XM_037364996.1"/>
</dbReference>
<dbReference type="OrthoDB" id="2817141at2759"/>
<dbReference type="AlphaFoldDB" id="A0A8H6SFW7"/>
<gene>
    <name evidence="1" type="ORF">MIND_00832800</name>
</gene>
<proteinExistence type="predicted"/>
<dbReference type="GeneID" id="59347512"/>
<keyword evidence="2" id="KW-1185">Reference proteome</keyword>
<accession>A0A8H6SFW7</accession>